<protein>
    <recommendedName>
        <fullName evidence="6">PLD phosphodiesterase domain-containing protein</fullName>
    </recommendedName>
</protein>
<dbReference type="InterPro" id="IPR015679">
    <property type="entry name" value="PLipase_D_fam"/>
</dbReference>
<feature type="region of interest" description="Disordered" evidence="5">
    <location>
        <begin position="1605"/>
        <end position="1662"/>
    </location>
</feature>
<dbReference type="PROSITE" id="PS50035">
    <property type="entry name" value="PLD"/>
    <property type="match status" value="1"/>
</dbReference>
<dbReference type="Pfam" id="PF13091">
    <property type="entry name" value="PLDc_2"/>
    <property type="match status" value="1"/>
</dbReference>
<feature type="region of interest" description="Disordered" evidence="5">
    <location>
        <begin position="3306"/>
        <end position="3348"/>
    </location>
</feature>
<feature type="compositionally biased region" description="Basic and acidic residues" evidence="5">
    <location>
        <begin position="2139"/>
        <end position="2172"/>
    </location>
</feature>
<dbReference type="Pfam" id="PF15644">
    <property type="entry name" value="Gln_amidase"/>
    <property type="match status" value="1"/>
</dbReference>
<reference evidence="8" key="1">
    <citation type="journal article" date="2019" name="Int. J. Syst. Evol. Microbiol.">
        <title>The Global Catalogue of Microorganisms (GCM) 10K type strain sequencing project: providing services to taxonomists for standard genome sequencing and annotation.</title>
        <authorList>
            <consortium name="The Broad Institute Genomics Platform"/>
            <consortium name="The Broad Institute Genome Sequencing Center for Infectious Disease"/>
            <person name="Wu L."/>
            <person name="Ma J."/>
        </authorList>
    </citation>
    <scope>NUCLEOTIDE SEQUENCE [LARGE SCALE GENOMIC DNA]</scope>
    <source>
        <strain evidence="8">JCM 17441</strain>
    </source>
</reference>
<feature type="region of interest" description="Disordered" evidence="5">
    <location>
        <begin position="210"/>
        <end position="243"/>
    </location>
</feature>
<keyword evidence="3" id="KW-0378">Hydrolase</keyword>
<feature type="region of interest" description="Disordered" evidence="5">
    <location>
        <begin position="1944"/>
        <end position="2183"/>
    </location>
</feature>
<evidence type="ECO:0000256" key="4">
    <source>
        <dbReference type="ARBA" id="ARBA00023098"/>
    </source>
</evidence>
<dbReference type="Proteomes" id="UP001500620">
    <property type="component" value="Unassembled WGS sequence"/>
</dbReference>
<dbReference type="InterPro" id="IPR025202">
    <property type="entry name" value="PLD-like_dom"/>
</dbReference>
<evidence type="ECO:0000256" key="3">
    <source>
        <dbReference type="ARBA" id="ARBA00022801"/>
    </source>
</evidence>
<evidence type="ECO:0000313" key="8">
    <source>
        <dbReference type="Proteomes" id="UP001500620"/>
    </source>
</evidence>
<dbReference type="PANTHER" id="PTHR18896:SF76">
    <property type="entry name" value="PHOSPHOLIPASE"/>
    <property type="match status" value="1"/>
</dbReference>
<feature type="compositionally biased region" description="Low complexity" evidence="5">
    <location>
        <begin position="2010"/>
        <end position="2026"/>
    </location>
</feature>
<feature type="compositionally biased region" description="Basic and acidic residues" evidence="5">
    <location>
        <begin position="212"/>
        <end position="223"/>
    </location>
</feature>
<feature type="compositionally biased region" description="Pro residues" evidence="5">
    <location>
        <begin position="2888"/>
        <end position="2897"/>
    </location>
</feature>
<feature type="region of interest" description="Disordered" evidence="5">
    <location>
        <begin position="2798"/>
        <end position="2908"/>
    </location>
</feature>
<dbReference type="SUPFAM" id="SSF56024">
    <property type="entry name" value="Phospholipase D/nuclease"/>
    <property type="match status" value="2"/>
</dbReference>
<dbReference type="PANTHER" id="PTHR18896">
    <property type="entry name" value="PHOSPHOLIPASE D"/>
    <property type="match status" value="1"/>
</dbReference>
<feature type="region of interest" description="Disordered" evidence="5">
    <location>
        <begin position="3908"/>
        <end position="3945"/>
    </location>
</feature>
<evidence type="ECO:0000256" key="1">
    <source>
        <dbReference type="ARBA" id="ARBA00000798"/>
    </source>
</evidence>
<gene>
    <name evidence="7" type="ORF">GCM10022255_109710</name>
</gene>
<feature type="region of interest" description="Disordered" evidence="5">
    <location>
        <begin position="906"/>
        <end position="931"/>
    </location>
</feature>
<comment type="catalytic activity">
    <reaction evidence="1">
        <text>a 1,2-diacyl-sn-glycero-3-phosphocholine + H2O = a 1,2-diacyl-sn-glycero-3-phosphate + choline + H(+)</text>
        <dbReference type="Rhea" id="RHEA:14445"/>
        <dbReference type="ChEBI" id="CHEBI:15354"/>
        <dbReference type="ChEBI" id="CHEBI:15377"/>
        <dbReference type="ChEBI" id="CHEBI:15378"/>
        <dbReference type="ChEBI" id="CHEBI:57643"/>
        <dbReference type="ChEBI" id="CHEBI:58608"/>
        <dbReference type="EC" id="3.1.4.4"/>
    </reaction>
</comment>
<feature type="compositionally biased region" description="Polar residues" evidence="5">
    <location>
        <begin position="2401"/>
        <end position="2420"/>
    </location>
</feature>
<evidence type="ECO:0000259" key="6">
    <source>
        <dbReference type="PROSITE" id="PS50035"/>
    </source>
</evidence>
<keyword evidence="4" id="KW-0443">Lipid metabolism</keyword>
<feature type="region of interest" description="Disordered" evidence="5">
    <location>
        <begin position="3038"/>
        <end position="3060"/>
    </location>
</feature>
<dbReference type="Gene3D" id="3.30.870.10">
    <property type="entry name" value="Endonuclease Chain A"/>
    <property type="match status" value="2"/>
</dbReference>
<feature type="compositionally biased region" description="Polar residues" evidence="5">
    <location>
        <begin position="1957"/>
        <end position="1971"/>
    </location>
</feature>
<proteinExistence type="predicted"/>
<feature type="compositionally biased region" description="Basic and acidic residues" evidence="5">
    <location>
        <begin position="2314"/>
        <end position="2323"/>
    </location>
</feature>
<dbReference type="SMART" id="SM00155">
    <property type="entry name" value="PLDc"/>
    <property type="match status" value="1"/>
</dbReference>
<feature type="region of interest" description="Disordered" evidence="5">
    <location>
        <begin position="2297"/>
        <end position="2323"/>
    </location>
</feature>
<evidence type="ECO:0000256" key="5">
    <source>
        <dbReference type="SAM" id="MobiDB-lite"/>
    </source>
</evidence>
<comment type="caution">
    <text evidence="7">The sequence shown here is derived from an EMBL/GenBank/DDBJ whole genome shotgun (WGS) entry which is preliminary data.</text>
</comment>
<feature type="region of interest" description="Disordered" evidence="5">
    <location>
        <begin position="2400"/>
        <end position="2421"/>
    </location>
</feature>
<dbReference type="RefSeq" id="WP_345143272.1">
    <property type="nucleotide sequence ID" value="NZ_BAABAT010000074.1"/>
</dbReference>
<dbReference type="EMBL" id="BAABAT010000074">
    <property type="protein sequence ID" value="GAA4263610.1"/>
    <property type="molecule type" value="Genomic_DNA"/>
</dbReference>
<evidence type="ECO:0000313" key="7">
    <source>
        <dbReference type="EMBL" id="GAA4263610.1"/>
    </source>
</evidence>
<sequence length="4897" mass="526367">MQLRARAETVPQVRDRLRRWLAGMRDERVLSTLPREDPSAYPGRFGRETIVERLAQWSDEVGKAADEDLAGLHRDIRDLALQVHGWRQLFARVGRQPTAGAATPARRDERFERLVQRAYGLQFRVNRIDELAAWRRPVEATDEQWTMDAARDALSARVAWLVAELMAAEGQHPAMGVDAARQPEVEDAAARLTDLIEDIERQVTRMTPMWQEPEHDGDWRPAERYTPGPHLTPSDGSRPALGTESVRAVSSEFRRVLREAALAVLPEAVRDAADAAAAIDEALSEDLLVVAGTEFVSDGVLVEIGGYAVRLGAVLGGWRQVSDPIAFRPKVTANRRDRNGRDIGHMKFVDVNGNATWVFDHEVPHRRIALVQDASYLGLLTLVLHEHDQNRTTFDAHAAEHTIKGSSYRSIEYLFAAQPWVEVTMPDGRRSATDDAGSRPLDYVPDGVRLLVSREATIPDTPHPASDTMRLKELKASQLPPAVVWADPGAHYRPVQPAGTEIRLPFTSFVEVLPGAWQIRRAVEDYLGDDVRPGTLSYRQVASALRPEVLRTRLREGTDGHGYTVELGQIVGQASTSVQVHFQLSNPQPVVVMDPYTWADASRTYRAGFSVDEAAEDSIDVPPGPLLTAFNLVFKWGHIEPYFFFWPTVDAVVVRPGPSVDVTESSGVRLTGEPTAVLRFDLKIRLSRSDRPGTFSDWQAIRGGVQVRVLRDDARKWLTLPDLTIDEQARDRRPELRMPYRPFLPPILQVADVELSTDPGVDLVSITLNLLREHFPGTVPFADGRATRFSGAVVRELADSRLAAENLAAVRERLRLSNFPAIASRAATADGYSFRLVRKDLTARAGDEVVVRIRAVLPSQNDWRPTYRRWLPMAEMDAFFSHNTDLTRVAQTVTGLWAGVEPVAAATMPKPSGHHGGDHGGSSATPPDSAAKEAVRRLLLQAVETRPIVRGRVVSTRSQVSGFETSGVHGLSVDDAAEFALGVTFFIQVEGHRPLVAAGLEDLVGPYMPGSYLYEQDGVDLESGVPSEVGRDSNAAGPALRKVVKAPPIDGMYTVLVPSDLTEERVDWDGGRQWVPRSVARLVDSGGLAPGATALVGGTGQPLTFVPTAAVRLPRTTMLMLSPSGLIQAALRAFEEVGVTQLPAATRIELETVLAAEVNQAHRLLDRAQQVWRGQVGSFTDARVRLRFVAEQLTTVGLADSYAAFNDLCATSIAGLGSETLRGGLFALRLRFPLDLGGTTKAPAGEERIAKHTLTPQPQYAHRRERITGHDTESSGTTSRGNQDIGLQVLAEVRGHFEVSVETVPTYAFVSSRRNSSTVTVATVGLAGLSPLAASPLGLLPPQLMTTLDTAVAYELPDFVRDSQGLGGSVVEAPDISAFISEIVQSVEDRYGSTISEALEEELDKLTEPYTTAAMLEMFFSTLRQPVGAASFLTAWQLPVLPGRRTVTVEMRAQYVRDQFEGVTRNGQEIMRSDSQEESTRDRENVIRRHTVDVGRFWYVNFPNRRVNSVWAQNNSTMYAQTNRETSLATLTEKTAGTVATTPDHGGAAVFKIWLALSATVRVDTAPAAMVDAATLGATQTSTVWEVGPRQLADPATVVYDPRLLEPLDTPAPPDLATDVDDPPTSASAARPGTLHHPVGRPPGATRPITSEPPTDPPIRTLSDVGAFHEIIRGTRPPVDPRALSDLRVDNIADLDRVRKLAFRLVVPSPLPYTGSRWQRLTALWDNYVANPPLGASWLRSRAYQEDFLASIINPVFLAARLPALLTDGLPVPVRLPGRFFSTDAHLELFAEVVAVDRGRSTDNVKVRRGNARADEVRNSTAVTAGSTWQPWLNLDWPKNGGAVADNAGRSNAVGGLLGLDLITQHQDKAQQRSRTSFGRTDKSTGWSYTQVRLHVRWSVGLRPATSRYLANPPRRAIIADTVQQITVSIPSDLVPLLKNFPPAPASPRPLPYTHVGTGTTQLNADPNTIPTVPPTRPGHRPPAATHEPAGQPPASDATLPDPSPPSPAPSRAAAAVQPAMAAPNSGDPVAQRGGDPDDPVSRTSGDPIGQREADSASYADTGAPTGQETAAHTGQDDGARAGQETGASTAGDRTSAAVDGPATRNAGQLIAERAGVGAERTTDVAGTTDGARTTDPATTDRARDNDGGRSAEEHRSGGPPQHFDDLQREDEGGAGPDLTDDGVYLVDFSEGEKTVRTSDEPKLQDLARNMSVEIVRRWRAGEQGLRIRVEGGGNGSGVARLMRPRRAGRQAGLRRAEAVVKILRDKLQYHLSQRFGGQSGLNIDKILDEILAEPQSRGNGRSLAPKAPYPDGAEARRRAAVWRSDDGPLRPIGLRDEHGMQLHVEDHDALRAYIDHAVRSGEHNRVKVLLHELSALGVSGLRTTLSAYYEQLRWSIGSLPGTSSERQSSEAATPPTTDRVSVGAPVVEQGARHDANHALAAEQGAEAIDRPASLLSPAVSSGLGRLWSAAVAASGVAGDALRLLEDVEAAGGELGLWAGYRDATGRQDGLRRGIADAQQRLRNVVPDGWLRQGPEPAAAGPVREAEVEGAVGAVDAAVAEALTWADDVLRRWAKTITDLAGAVPQRLLRYTETLGYRGANEAGLVAALDGGVRHASTLLGRSPREVTPDGVALMRDDVHRMASVDVSGAMREAWPAIGEAVADLVGRVREVPGQVGQVRELLGGLGVEQAGRIGATLNEVEQAFQHEPATAWDQVGQLWAAGTVGPVEMAQVGRALYYLSRLEAARQATNHALTAPQPSAPPREGDGAQTLPAARRAPEPIPSAHLDQARTTTNPALDEARPTAVGGAQPTASVLPDQEPARTPPQPPTPTPPLPRGAMTPPQPRANPASPHTDDGAPNTPDTRVSLVGPAGDPTVERLAPNATSPLPSPRTPHLPPSAMAPLSGPGTSRVLPSTLLDLATVEQALGIARALSEHSARDRGPAAVAGIALPAQVTVAGAGGLQVGGAPDGVEPGQPVLQKGGADAVALPGWGDGEVGEVVVGPADRVMPIHGRVEGGETVLPQQGADPGIHVTVAPGPTLERSGRSGSADPGSVEFREDAGPVGVDSAVRSVGSLAEPGTVGGLGLPPVQDVARARTPVRYRPVEAGLSPVMSLVPVARHSDGSYLFRVYGADGEPLLVPEVANERRGVYLRRVDGSVPFYRLYGSPDGEPSSELVLMHATVQLLRRAGWWVLHPAGLTELVSPDLRRELYRAADDAIPAGHLPELPSPEVVDKVLGKLSVHYYDSLMERAALLYQDGVAPALSVDRSLSESFGLRITAFVLDRSGVDEATRVAEWLAEALAVRSPGQPGHPVQVRRRGGAPHGEVRTGVSLSSEGAGPSGPPATNAAAEVVDAAHSRGPGAVSATLDELEGKYFPEGPSLGVRHRADTVVTTHVDGVAFFGAIADVLDTMRGPGDRLYITSWNFHAATQLRGGPDEPTLGERLRQLAEAGVDVRVIIAVPRHSLSPFEKPLWRSDFWRWPYGAALRPTVYANIDSVRTLRGPVRGFSPLANRVLVDWGGGLDTRHEKATIAYSAATKELHAFVGGLDYVPRAFAHERHAGAPETNYWHDAGVQLQGGAAHAVLDNFWTRWRETETLPNREYWLNGARQLFNPTVEPRPEQLHPAPAPLPANPPAGSHVDAGIRIWRSYAPHRVTPLGDSLRLDWDTLPKKGIVEIAVGLLTAIAAARRYIYVEDQVLNPNLLGEHLLISHRVLFPAIASAVARGVKVVLLTRGTGLPRGGAFATPGMSPEIRAMILNKLTVAQRRNFALFHLQNTWVHSKLFLIDDEFVSIGSANTWDRSMDGDESELAAAIVHPGGSASLVADLRVKLWREHLRLPQNETTDANLRNLDIGLGYFRATWGTGSASDVPDSAIREITANDSMSWFQFRHGAGWRDAAARHKLKRLQARVAGQPTESGSARPPAPDPAASVLPQRSGGSGPAASGLARLDSAAARYLSLLSQVNPLHGGNPLLSKNCLLAAIAVDMFLESGEPHQAGASDLSPEQHLVNFAAGRPLLSVPDYQTVVRALEDAPAGARGMLVVNQADRVSHVFVAVRDEDGAVILDGQTGSVFAAGWNENGALILDGRPGGRAVVDQAGVVVLDGQSLLPPHPQRLRFIQTGRIPFAVEGSHPVATDDVELLGKVGLESEEEIAAYFVGSLPADPDSIGPISRDRLLTTAESLGIVAYRGVKIKLDEQDFFETDDRGVYRLDVDAPPGSTGTLKAYFVPEIVTAPAGILDGETGSVSESDVFSTLEEVWDRLGSIRGAVRLRDVLPESEGFEYLVPWAGELTLTPVPPTWTDPLVRWLQYTTGVPVSGLYSFLQWLTDQDRSPSEAERLLLLDGLTFGAQVAADYVGIDAGMVDISAAIDNDVAALAGFAALTYTNIAARLNWEFSSGKGLVKNYLLAAARNPLANIRKALPANIRDHLELHADTIHQQLLEVYLQRWPGLRDKFGPEGLRNLSDVRFWDEPAIAGGNVGSYLDNALIASPATRVDQVRGLGMNPGYDELDSADGVPLVLLELRDFRPYHNHVMNDYASREAVRSAFREIADQSRAVFADVKARSAYRITPQRAATVRDTVAALQLLPSVPQALTDALVGLVADRPRAHLLRMRIVNVLSERLRERQQAAGSAEATTVAQLEKALTGLRAWRLTPHHQLPAPELVPFAAGSTRFSRASSDRLANLVDKIIIEVVADRGQTEVHIEGGSPGGRGGEAQPGAMGTARARAVHNFMVSKIRRRLADRGLDQDTVKVRMHSRGSEPSAAPGVRLASTRDQRAVTIWVQEALADPNAERPVPSAVNELTYTPQQSRTGNRYRRLPPGRRGLNPATTVTAAGARQHAGVAAVGGQARVSTVRPPLPYAHMGAGSVLPGRAAGVGDAAEPASPVESDAATDWWA</sequence>
<organism evidence="7 8">
    <name type="scientific">Dactylosporangium darangshiense</name>
    <dbReference type="NCBI Taxonomy" id="579108"/>
    <lineage>
        <taxon>Bacteria</taxon>
        <taxon>Bacillati</taxon>
        <taxon>Actinomycetota</taxon>
        <taxon>Actinomycetes</taxon>
        <taxon>Micromonosporales</taxon>
        <taxon>Micromonosporaceae</taxon>
        <taxon>Dactylosporangium</taxon>
    </lineage>
</organism>
<feature type="compositionally biased region" description="Pro residues" evidence="5">
    <location>
        <begin position="2823"/>
        <end position="2846"/>
    </location>
</feature>
<keyword evidence="8" id="KW-1185">Reference proteome</keyword>
<feature type="compositionally biased region" description="Low complexity" evidence="5">
    <location>
        <begin position="2124"/>
        <end position="2138"/>
    </location>
</feature>
<feature type="domain" description="PLD phosphodiesterase" evidence="6">
    <location>
        <begin position="3775"/>
        <end position="3802"/>
    </location>
</feature>
<dbReference type="InterPro" id="IPR001736">
    <property type="entry name" value="PLipase_D/transphosphatidylase"/>
</dbReference>
<keyword evidence="2" id="KW-0677">Repeat</keyword>
<dbReference type="InterPro" id="IPR028908">
    <property type="entry name" value="Tox-PL_dom"/>
</dbReference>
<evidence type="ECO:0000256" key="2">
    <source>
        <dbReference type="ARBA" id="ARBA00022737"/>
    </source>
</evidence>
<feature type="region of interest" description="Disordered" evidence="5">
    <location>
        <begin position="4876"/>
        <end position="4897"/>
    </location>
</feature>
<feature type="region of interest" description="Disordered" evidence="5">
    <location>
        <begin position="1258"/>
        <end position="1282"/>
    </location>
</feature>
<accession>A0ABP8DUA0</accession>
<name>A0ABP8DUA0_9ACTN</name>